<reference evidence="2 3" key="1">
    <citation type="submission" date="2020-07" db="EMBL/GenBank/DDBJ databases">
        <authorList>
            <person name="Feng X."/>
        </authorList>
    </citation>
    <scope>NUCLEOTIDE SEQUENCE [LARGE SCALE GENOMIC DNA]</scope>
    <source>
        <strain evidence="2 3">JCM14086</strain>
    </source>
</reference>
<evidence type="ECO:0008006" key="4">
    <source>
        <dbReference type="Google" id="ProtNLM"/>
    </source>
</evidence>
<evidence type="ECO:0000313" key="2">
    <source>
        <dbReference type="EMBL" id="MBC2601747.1"/>
    </source>
</evidence>
<protein>
    <recommendedName>
        <fullName evidence="4">PEP-CTERM sorting domain-containing protein</fullName>
    </recommendedName>
</protein>
<organism evidence="2 3">
    <name type="scientific">Puniceicoccus vermicola</name>
    <dbReference type="NCBI Taxonomy" id="388746"/>
    <lineage>
        <taxon>Bacteria</taxon>
        <taxon>Pseudomonadati</taxon>
        <taxon>Verrucomicrobiota</taxon>
        <taxon>Opitutia</taxon>
        <taxon>Puniceicoccales</taxon>
        <taxon>Puniceicoccaceae</taxon>
        <taxon>Puniceicoccus</taxon>
    </lineage>
</organism>
<sequence length="287" mass="29880">MKYSVLQSLLVGGIALAATSASAVDIYSNDFSGASPLAGWDISQPTGSSAGISNSEGNPLPSLDVSDTSTSAFAEADYMVSGISAASSSGDTLRTSFDWNINSFACSLSNTAANPRVVLRNGDSDFVTLGFGRRGGYPQGVALFFYVTESAGTVIPTSSDTTAAAIGYNGSSWDAGASFGQYDGTTPGNNNTDGWIHFELNYTSGDDTIYGTMVRNDNTISFSWSVTSTTLESMDELEFRVMSGSASEAEFGIDNIGISVIPEPSQSALGLVGGLVVLLCLGRRVRR</sequence>
<feature type="signal peptide" evidence="1">
    <location>
        <begin position="1"/>
        <end position="23"/>
    </location>
</feature>
<keyword evidence="1" id="KW-0732">Signal</keyword>
<dbReference type="RefSeq" id="WP_185692455.1">
    <property type="nucleotide sequence ID" value="NZ_JACHVA010000075.1"/>
</dbReference>
<feature type="chain" id="PRO_5030765826" description="PEP-CTERM sorting domain-containing protein" evidence="1">
    <location>
        <begin position="24"/>
        <end position="287"/>
    </location>
</feature>
<gene>
    <name evidence="2" type="ORF">H5P30_08150</name>
</gene>
<evidence type="ECO:0000313" key="3">
    <source>
        <dbReference type="Proteomes" id="UP000525652"/>
    </source>
</evidence>
<keyword evidence="3" id="KW-1185">Reference proteome</keyword>
<accession>A0A7X1E5M5</accession>
<dbReference type="Proteomes" id="UP000525652">
    <property type="component" value="Unassembled WGS sequence"/>
</dbReference>
<evidence type="ECO:0000256" key="1">
    <source>
        <dbReference type="SAM" id="SignalP"/>
    </source>
</evidence>
<dbReference type="AlphaFoldDB" id="A0A7X1E5M5"/>
<comment type="caution">
    <text evidence="2">The sequence shown here is derived from an EMBL/GenBank/DDBJ whole genome shotgun (WGS) entry which is preliminary data.</text>
</comment>
<dbReference type="EMBL" id="JACHVA010000075">
    <property type="protein sequence ID" value="MBC2601747.1"/>
    <property type="molecule type" value="Genomic_DNA"/>
</dbReference>
<proteinExistence type="predicted"/>
<name>A0A7X1E5M5_9BACT</name>